<dbReference type="EMBL" id="JXJN01002456">
    <property type="status" value="NOT_ANNOTATED_CDS"/>
    <property type="molecule type" value="Genomic_DNA"/>
</dbReference>
<proteinExistence type="predicted"/>
<dbReference type="AlphaFoldDB" id="A0A1B0ARI7"/>
<reference evidence="2" key="2">
    <citation type="submission" date="2020-05" db="UniProtKB">
        <authorList>
            <consortium name="EnsemblMetazoa"/>
        </authorList>
    </citation>
    <scope>IDENTIFICATION</scope>
    <source>
        <strain evidence="2">IAEA</strain>
    </source>
</reference>
<protein>
    <recommendedName>
        <fullName evidence="1">FHA domain-containing protein</fullName>
    </recommendedName>
</protein>
<dbReference type="Gene3D" id="2.60.200.20">
    <property type="match status" value="1"/>
</dbReference>
<reference evidence="3" key="1">
    <citation type="submission" date="2015-01" db="EMBL/GenBank/DDBJ databases">
        <authorList>
            <person name="Aksoy S."/>
            <person name="Warren W."/>
            <person name="Wilson R.K."/>
        </authorList>
    </citation>
    <scope>NUCLEOTIDE SEQUENCE [LARGE SCALE GENOMIC DNA]</scope>
    <source>
        <strain evidence="3">IAEA</strain>
    </source>
</reference>
<dbReference type="EnsemblMetazoa" id="GPPI005966-RA">
    <property type="protein sequence ID" value="GPPI005966-PA"/>
    <property type="gene ID" value="GPPI005966"/>
</dbReference>
<evidence type="ECO:0000313" key="3">
    <source>
        <dbReference type="Proteomes" id="UP000092460"/>
    </source>
</evidence>
<dbReference type="Proteomes" id="UP000092460">
    <property type="component" value="Unassembled WGS sequence"/>
</dbReference>
<sequence>MQHIDAKHCVLEVDSKEEIFIVDLESDSGVYGNNKRVGALTKERLQLDEDFGLGEQLKAQIKRRDAKHCYLEVLDSTEAIFITDLESDSGIFINNKPVGPLTTERQDIADPSPTIQRLGQSGTYLHEVSANMKASK</sequence>
<dbReference type="InterPro" id="IPR000253">
    <property type="entry name" value="FHA_dom"/>
</dbReference>
<evidence type="ECO:0000259" key="1">
    <source>
        <dbReference type="PROSITE" id="PS50006"/>
    </source>
</evidence>
<dbReference type="PROSITE" id="PS50006">
    <property type="entry name" value="FHA_DOMAIN"/>
    <property type="match status" value="1"/>
</dbReference>
<feature type="domain" description="FHA" evidence="1">
    <location>
        <begin position="1"/>
        <end position="37"/>
    </location>
</feature>
<keyword evidence="3" id="KW-1185">Reference proteome</keyword>
<dbReference type="STRING" id="67801.A0A1B0ARI7"/>
<dbReference type="InterPro" id="IPR008984">
    <property type="entry name" value="SMAD_FHA_dom_sf"/>
</dbReference>
<name>A0A1B0ARI7_9MUSC</name>
<dbReference type="VEuPathDB" id="VectorBase:GPPI005966"/>
<dbReference type="SUPFAM" id="SSF49879">
    <property type="entry name" value="SMAD/FHA domain"/>
    <property type="match status" value="2"/>
</dbReference>
<evidence type="ECO:0000313" key="2">
    <source>
        <dbReference type="EnsemblMetazoa" id="GPPI005966-PA"/>
    </source>
</evidence>
<accession>A0A1B0ARI7</accession>
<organism evidence="2 3">
    <name type="scientific">Glossina palpalis gambiensis</name>
    <dbReference type="NCBI Taxonomy" id="67801"/>
    <lineage>
        <taxon>Eukaryota</taxon>
        <taxon>Metazoa</taxon>
        <taxon>Ecdysozoa</taxon>
        <taxon>Arthropoda</taxon>
        <taxon>Hexapoda</taxon>
        <taxon>Insecta</taxon>
        <taxon>Pterygota</taxon>
        <taxon>Neoptera</taxon>
        <taxon>Endopterygota</taxon>
        <taxon>Diptera</taxon>
        <taxon>Brachycera</taxon>
        <taxon>Muscomorpha</taxon>
        <taxon>Hippoboscoidea</taxon>
        <taxon>Glossinidae</taxon>
        <taxon>Glossina</taxon>
    </lineage>
</organism>
<dbReference type="Pfam" id="PF00498">
    <property type="entry name" value="FHA"/>
    <property type="match status" value="2"/>
</dbReference>